<organism evidence="9 10">
    <name type="scientific">Entotheonella factor</name>
    <dbReference type="NCBI Taxonomy" id="1429438"/>
    <lineage>
        <taxon>Bacteria</taxon>
        <taxon>Pseudomonadati</taxon>
        <taxon>Nitrospinota/Tectimicrobiota group</taxon>
        <taxon>Candidatus Tectimicrobiota</taxon>
        <taxon>Candidatus Entotheonellia</taxon>
        <taxon>Candidatus Entotheonellales</taxon>
        <taxon>Candidatus Entotheonellaceae</taxon>
        <taxon>Candidatus Entotheonella</taxon>
    </lineage>
</organism>
<dbReference type="GO" id="GO:0043022">
    <property type="term" value="F:ribosome binding"/>
    <property type="evidence" value="ECO:0007669"/>
    <property type="project" value="TreeGrafter"/>
</dbReference>
<evidence type="ECO:0000256" key="3">
    <source>
        <dbReference type="ARBA" id="ARBA00022741"/>
    </source>
</evidence>
<dbReference type="CDD" id="cd01878">
    <property type="entry name" value="HflX"/>
    <property type="match status" value="1"/>
</dbReference>
<dbReference type="FunFam" id="3.40.50.11060:FF:000001">
    <property type="entry name" value="GTPase HflX"/>
    <property type="match status" value="1"/>
</dbReference>
<evidence type="ECO:0000256" key="4">
    <source>
        <dbReference type="ARBA" id="ARBA00022842"/>
    </source>
</evidence>
<reference evidence="9 10" key="1">
    <citation type="journal article" date="2014" name="Nature">
        <title>An environmental bacterial taxon with a large and distinct metabolic repertoire.</title>
        <authorList>
            <person name="Wilson M.C."/>
            <person name="Mori T."/>
            <person name="Ruckert C."/>
            <person name="Uria A.R."/>
            <person name="Helf M.J."/>
            <person name="Takada K."/>
            <person name="Gernert C."/>
            <person name="Steffens U.A."/>
            <person name="Heycke N."/>
            <person name="Schmitt S."/>
            <person name="Rinke C."/>
            <person name="Helfrich E.J."/>
            <person name="Brachmann A.O."/>
            <person name="Gurgui C."/>
            <person name="Wakimoto T."/>
            <person name="Kracht M."/>
            <person name="Crusemann M."/>
            <person name="Hentschel U."/>
            <person name="Abe I."/>
            <person name="Matsunaga S."/>
            <person name="Kalinowski J."/>
            <person name="Takeyama H."/>
            <person name="Piel J."/>
        </authorList>
    </citation>
    <scope>NUCLEOTIDE SEQUENCE [LARGE SCALE GENOMIC DNA]</scope>
    <source>
        <strain evidence="10">TSY1</strain>
    </source>
</reference>
<keyword evidence="10" id="KW-1185">Reference proteome</keyword>
<name>W4LGN8_ENTF1</name>
<dbReference type="GO" id="GO:0005525">
    <property type="term" value="F:GTP binding"/>
    <property type="evidence" value="ECO:0007669"/>
    <property type="project" value="UniProtKB-UniRule"/>
</dbReference>
<keyword evidence="1 6" id="KW-0963">Cytoplasm</keyword>
<keyword evidence="3 6" id="KW-0547">Nucleotide-binding</keyword>
<dbReference type="PANTHER" id="PTHR10229:SF0">
    <property type="entry name" value="GTP-BINDING PROTEIN 6-RELATED"/>
    <property type="match status" value="1"/>
</dbReference>
<evidence type="ECO:0000256" key="5">
    <source>
        <dbReference type="ARBA" id="ARBA00023134"/>
    </source>
</evidence>
<dbReference type="GO" id="GO:0046872">
    <property type="term" value="F:metal ion binding"/>
    <property type="evidence" value="ECO:0007669"/>
    <property type="project" value="UniProtKB-KW"/>
</dbReference>
<dbReference type="InterPro" id="IPR006073">
    <property type="entry name" value="GTP-bd"/>
</dbReference>
<evidence type="ECO:0000313" key="9">
    <source>
        <dbReference type="EMBL" id="ETW96501.1"/>
    </source>
</evidence>
<feature type="domain" description="Hflx-type G" evidence="8">
    <location>
        <begin position="363"/>
        <end position="527"/>
    </location>
</feature>
<protein>
    <recommendedName>
        <fullName evidence="6">GTPase HflX</fullName>
    </recommendedName>
    <alternativeName>
        <fullName evidence="6">GTP-binding protein HflX</fullName>
    </alternativeName>
</protein>
<dbReference type="NCBIfam" id="TIGR03156">
    <property type="entry name" value="GTP_HflX"/>
    <property type="match status" value="1"/>
</dbReference>
<keyword evidence="2" id="KW-0479">Metal-binding</keyword>
<dbReference type="PATRIC" id="fig|1429438.4.peg.5036"/>
<dbReference type="InterPro" id="IPR042108">
    <property type="entry name" value="GTPase_HflX_N_sf"/>
</dbReference>
<dbReference type="InterPro" id="IPR032305">
    <property type="entry name" value="GTP-bd_M"/>
</dbReference>
<evidence type="ECO:0000256" key="2">
    <source>
        <dbReference type="ARBA" id="ARBA00022723"/>
    </source>
</evidence>
<sequence>MRRLQHIYRRKLPAKQIVTQELARYLCELSAEIGRQVGVLIDRKGAIAYVIVGDAKGLFLPDLGRFRAAANRLRGLRYIHTHLRGEPLSADDMADLAHLRFDVMVAIGVGADGLPDGSHVASLLPDNPEGLQWDIQENLPIGQLDQDFMRFIQSLEEEFERTQRAYAVGGNRERAILMSVTSGNKAAAEESLDELAELAESGGVVPADRIIQQRHRIDPNYLIGRGKLDEVTVRSLQVGADLLIFDQSLTPSQSRAIAERTELKVIDRTMLILDIFAQRALSREGKIQVELAQLKYLMPYLANKGTALSRLAGGIGGRGPGETKLEIDRRRVQDRINQLEKQLRSVSQGRHLRRQQRQRRQLPVISIVGYTNAGKSTLLNTLTNSQVLAQDRLFATLDPSSRRLRFPRDIEVLITDTVGFIRDLPPDLLAAFQATLDELHDADLLLHVVDVSSPYLDDHIQAVETILGDLNLDGIPRLMVFNKMDLVSSDTAVNVARMHDGVALSAHDRQTLQPLIDRLQDILIDHQLGRVEEVPVMAGQ</sequence>
<dbReference type="GO" id="GO:0003924">
    <property type="term" value="F:GTPase activity"/>
    <property type="evidence" value="ECO:0007669"/>
    <property type="project" value="UniProtKB-UniRule"/>
</dbReference>
<evidence type="ECO:0000256" key="7">
    <source>
        <dbReference type="SAM" id="Coils"/>
    </source>
</evidence>
<dbReference type="GO" id="GO:0005737">
    <property type="term" value="C:cytoplasm"/>
    <property type="evidence" value="ECO:0007669"/>
    <property type="project" value="UniProtKB-SubCell"/>
</dbReference>
<comment type="function">
    <text evidence="6">GTPase that associates with the 50S ribosomal subunit and may have a role during protein synthesis or ribosome biogenesis.</text>
</comment>
<dbReference type="InterPro" id="IPR016496">
    <property type="entry name" value="GTPase_HflX"/>
</dbReference>
<dbReference type="EMBL" id="AZHW01000777">
    <property type="protein sequence ID" value="ETW96501.1"/>
    <property type="molecule type" value="Genomic_DNA"/>
</dbReference>
<dbReference type="Pfam" id="PF13167">
    <property type="entry name" value="GTP-bdg_N"/>
    <property type="match status" value="1"/>
</dbReference>
<dbReference type="SUPFAM" id="SSF52540">
    <property type="entry name" value="P-loop containing nucleoside triphosphate hydrolases"/>
    <property type="match status" value="1"/>
</dbReference>
<evidence type="ECO:0000313" key="10">
    <source>
        <dbReference type="Proteomes" id="UP000019141"/>
    </source>
</evidence>
<dbReference type="Pfam" id="PF16360">
    <property type="entry name" value="GTP-bdg_M"/>
    <property type="match status" value="1"/>
</dbReference>
<dbReference type="AlphaFoldDB" id="W4LGN8"/>
<dbReference type="PANTHER" id="PTHR10229">
    <property type="entry name" value="GTP-BINDING PROTEIN HFLX"/>
    <property type="match status" value="1"/>
</dbReference>
<gene>
    <name evidence="6" type="primary">hflX</name>
    <name evidence="9" type="ORF">ETSY1_26375</name>
</gene>
<proteinExistence type="inferred from homology"/>
<evidence type="ECO:0000256" key="1">
    <source>
        <dbReference type="ARBA" id="ARBA00022490"/>
    </source>
</evidence>
<accession>W4LGN8</accession>
<dbReference type="Proteomes" id="UP000019141">
    <property type="component" value="Unassembled WGS sequence"/>
</dbReference>
<dbReference type="InterPro" id="IPR030394">
    <property type="entry name" value="G_HFLX_dom"/>
</dbReference>
<evidence type="ECO:0000256" key="6">
    <source>
        <dbReference type="HAMAP-Rule" id="MF_00900"/>
    </source>
</evidence>
<keyword evidence="4" id="KW-0460">Magnesium</keyword>
<comment type="subcellular location">
    <subcellularLocation>
        <location evidence="6">Cytoplasm</location>
    </subcellularLocation>
    <text evidence="6">May associate with membranes.</text>
</comment>
<dbReference type="PRINTS" id="PR00326">
    <property type="entry name" value="GTP1OBG"/>
</dbReference>
<dbReference type="PROSITE" id="PS51705">
    <property type="entry name" value="G_HFLX"/>
    <property type="match status" value="1"/>
</dbReference>
<dbReference type="HAMAP" id="MF_00900">
    <property type="entry name" value="GTPase_HflX"/>
    <property type="match status" value="1"/>
</dbReference>
<comment type="similarity">
    <text evidence="6">Belongs to the TRAFAC class OBG-HflX-like GTPase superfamily. HflX GTPase family.</text>
</comment>
<feature type="coiled-coil region" evidence="7">
    <location>
        <begin position="322"/>
        <end position="349"/>
    </location>
</feature>
<dbReference type="InterPro" id="IPR025121">
    <property type="entry name" value="GTPase_HflX_N"/>
</dbReference>
<dbReference type="InterPro" id="IPR027417">
    <property type="entry name" value="P-loop_NTPase"/>
</dbReference>
<dbReference type="Gene3D" id="3.40.50.300">
    <property type="entry name" value="P-loop containing nucleotide triphosphate hydrolases"/>
    <property type="match status" value="1"/>
</dbReference>
<evidence type="ECO:0000259" key="8">
    <source>
        <dbReference type="PROSITE" id="PS51705"/>
    </source>
</evidence>
<keyword evidence="5 6" id="KW-0342">GTP-binding</keyword>
<dbReference type="Gene3D" id="3.40.50.11060">
    <property type="entry name" value="GTPase HflX, N-terminal domain"/>
    <property type="match status" value="1"/>
</dbReference>
<dbReference type="Pfam" id="PF01926">
    <property type="entry name" value="MMR_HSR1"/>
    <property type="match status" value="1"/>
</dbReference>
<comment type="caution">
    <text evidence="9">The sequence shown here is derived from an EMBL/GenBank/DDBJ whole genome shotgun (WGS) entry which is preliminary data.</text>
</comment>
<comment type="subunit">
    <text evidence="6">Monomer. Associates with the 50S ribosomal subunit.</text>
</comment>
<dbReference type="HOGENOM" id="CLU_019597_7_1_7"/>
<keyword evidence="7" id="KW-0175">Coiled coil</keyword>
<dbReference type="Gene3D" id="6.10.250.2860">
    <property type="match status" value="1"/>
</dbReference>